<evidence type="ECO:0000313" key="2">
    <source>
        <dbReference type="EMBL" id="HIU68626.1"/>
    </source>
</evidence>
<dbReference type="AlphaFoldDB" id="A0A9D1MTN4"/>
<dbReference type="Proteomes" id="UP000824125">
    <property type="component" value="Unassembled WGS sequence"/>
</dbReference>
<feature type="transmembrane region" description="Helical" evidence="1">
    <location>
        <begin position="16"/>
        <end position="37"/>
    </location>
</feature>
<reference evidence="2" key="2">
    <citation type="journal article" date="2021" name="PeerJ">
        <title>Extensive microbial diversity within the chicken gut microbiome revealed by metagenomics and culture.</title>
        <authorList>
            <person name="Gilroy R."/>
            <person name="Ravi A."/>
            <person name="Getino M."/>
            <person name="Pursley I."/>
            <person name="Horton D.L."/>
            <person name="Alikhan N.F."/>
            <person name="Baker D."/>
            <person name="Gharbi K."/>
            <person name="Hall N."/>
            <person name="Watson M."/>
            <person name="Adriaenssens E.M."/>
            <person name="Foster-Nyarko E."/>
            <person name="Jarju S."/>
            <person name="Secka A."/>
            <person name="Antonio M."/>
            <person name="Oren A."/>
            <person name="Chaudhuri R.R."/>
            <person name="La Ragione R."/>
            <person name="Hildebrand F."/>
            <person name="Pallen M.J."/>
        </authorList>
    </citation>
    <scope>NUCLEOTIDE SEQUENCE</scope>
    <source>
        <strain evidence="2">CHK176-6737</strain>
    </source>
</reference>
<comment type="caution">
    <text evidence="2">The sequence shown here is derived from an EMBL/GenBank/DDBJ whole genome shotgun (WGS) entry which is preliminary data.</text>
</comment>
<accession>A0A9D1MTN4</accession>
<evidence type="ECO:0000256" key="1">
    <source>
        <dbReference type="SAM" id="Phobius"/>
    </source>
</evidence>
<gene>
    <name evidence="2" type="ORF">IAD23_01540</name>
</gene>
<keyword evidence="1" id="KW-0812">Transmembrane</keyword>
<keyword evidence="1" id="KW-1133">Transmembrane helix</keyword>
<name>A0A9D1MTN4_9FIRM</name>
<protein>
    <submittedName>
        <fullName evidence="2">LPXTG cell wall anchor domain-containing protein</fullName>
    </submittedName>
</protein>
<reference evidence="2" key="1">
    <citation type="submission" date="2020-10" db="EMBL/GenBank/DDBJ databases">
        <authorList>
            <person name="Gilroy R."/>
        </authorList>
    </citation>
    <scope>NUCLEOTIDE SEQUENCE</scope>
    <source>
        <strain evidence="2">CHK176-6737</strain>
    </source>
</reference>
<dbReference type="NCBIfam" id="TIGR01167">
    <property type="entry name" value="LPXTG_anchor"/>
    <property type="match status" value="1"/>
</dbReference>
<keyword evidence="1" id="KW-0472">Membrane</keyword>
<proteinExistence type="predicted"/>
<organism evidence="2 3">
    <name type="scientific">Candidatus Scybalenecus merdavium</name>
    <dbReference type="NCBI Taxonomy" id="2840939"/>
    <lineage>
        <taxon>Bacteria</taxon>
        <taxon>Bacillati</taxon>
        <taxon>Bacillota</taxon>
        <taxon>Clostridia</taxon>
        <taxon>Eubacteriales</taxon>
        <taxon>Oscillospiraceae</taxon>
        <taxon>Oscillospiraceae incertae sedis</taxon>
        <taxon>Candidatus Scybalenecus</taxon>
    </lineage>
</organism>
<sequence length="45" mass="4597">MDNSTKSPDTGSASDAAIMVSAMIAFICASGAAVVFVKGKKQKDF</sequence>
<evidence type="ECO:0000313" key="3">
    <source>
        <dbReference type="Proteomes" id="UP000824125"/>
    </source>
</evidence>
<dbReference type="EMBL" id="DVNM01000008">
    <property type="protein sequence ID" value="HIU68626.1"/>
    <property type="molecule type" value="Genomic_DNA"/>
</dbReference>